<evidence type="ECO:0000256" key="1">
    <source>
        <dbReference type="SAM" id="MobiDB-lite"/>
    </source>
</evidence>
<dbReference type="AlphaFoldDB" id="A0A7R9HTI9"/>
<name>A0A7R9HTI9_9NEOP</name>
<evidence type="ECO:0000313" key="2">
    <source>
        <dbReference type="EMBL" id="CAD7432125.1"/>
    </source>
</evidence>
<accession>A0A7R9HTI9</accession>
<reference evidence="2" key="1">
    <citation type="submission" date="2020-11" db="EMBL/GenBank/DDBJ databases">
        <authorList>
            <person name="Tran Van P."/>
        </authorList>
    </citation>
    <scope>NUCLEOTIDE SEQUENCE</scope>
</reference>
<protein>
    <submittedName>
        <fullName evidence="2">Uncharacterized protein</fullName>
    </submittedName>
</protein>
<feature type="region of interest" description="Disordered" evidence="1">
    <location>
        <begin position="210"/>
        <end position="232"/>
    </location>
</feature>
<organism evidence="2">
    <name type="scientific">Timema monikensis</name>
    <dbReference type="NCBI Taxonomy" id="170555"/>
    <lineage>
        <taxon>Eukaryota</taxon>
        <taxon>Metazoa</taxon>
        <taxon>Ecdysozoa</taxon>
        <taxon>Arthropoda</taxon>
        <taxon>Hexapoda</taxon>
        <taxon>Insecta</taxon>
        <taxon>Pterygota</taxon>
        <taxon>Neoptera</taxon>
        <taxon>Polyneoptera</taxon>
        <taxon>Phasmatodea</taxon>
        <taxon>Timematodea</taxon>
        <taxon>Timematoidea</taxon>
        <taxon>Timematidae</taxon>
        <taxon>Timema</taxon>
    </lineage>
</organism>
<sequence length="315" mass="34726">MTRPVKHVTIRQEVRTERTEFPRETLKQMGLSFVWRKSGKQFCKIAPTHPAMTQTFSEAKPTRRDRCLYPSAVSAPRQGRVGRLTNRITPCVLENLRNAIRAGIKGKTGHFRKPYKSLQQGHVSDTLNKSVPLQGGNSLAIYSPAYTYLLQPFMTVSSGRRQARKTCASRNVGIDTPVPAIAPCRYRTIGPASISRSCLLPCRNIPQSGQSHGGECPSNATPKNNKQDGLGIHYKHDSSQAKCVPSTELYFRGPFATGCDGSHNRNLPLVVCTGLAELGDQGEAIHQNVQREEGSGWGESWVHISLKAERNSGGY</sequence>
<proteinExistence type="predicted"/>
<gene>
    <name evidence="2" type="ORF">TMSB3V08_LOCUS8839</name>
</gene>
<dbReference type="EMBL" id="OB795367">
    <property type="protein sequence ID" value="CAD7432125.1"/>
    <property type="molecule type" value="Genomic_DNA"/>
</dbReference>